<evidence type="ECO:0000313" key="2">
    <source>
        <dbReference type="EMBL" id="KAJ8445026.1"/>
    </source>
</evidence>
<dbReference type="EMBL" id="JAKOGI010000081">
    <property type="protein sequence ID" value="KAJ8445026.1"/>
    <property type="molecule type" value="Genomic_DNA"/>
</dbReference>
<gene>
    <name evidence="2" type="ORF">Cgig2_022546</name>
</gene>
<dbReference type="Proteomes" id="UP001153076">
    <property type="component" value="Unassembled WGS sequence"/>
</dbReference>
<proteinExistence type="predicted"/>
<feature type="compositionally biased region" description="Basic and acidic residues" evidence="1">
    <location>
        <begin position="101"/>
        <end position="113"/>
    </location>
</feature>
<evidence type="ECO:0000313" key="3">
    <source>
        <dbReference type="Proteomes" id="UP001153076"/>
    </source>
</evidence>
<protein>
    <submittedName>
        <fullName evidence="2">Uncharacterized protein</fullName>
    </submittedName>
</protein>
<dbReference type="AlphaFoldDB" id="A0A9Q1KLP2"/>
<comment type="caution">
    <text evidence="2">The sequence shown here is derived from an EMBL/GenBank/DDBJ whole genome shotgun (WGS) entry which is preliminary data.</text>
</comment>
<keyword evidence="3" id="KW-1185">Reference proteome</keyword>
<accession>A0A9Q1KLP2</accession>
<reference evidence="2" key="1">
    <citation type="submission" date="2022-04" db="EMBL/GenBank/DDBJ databases">
        <title>Carnegiea gigantea Genome sequencing and assembly v2.</title>
        <authorList>
            <person name="Copetti D."/>
            <person name="Sanderson M.J."/>
            <person name="Burquez A."/>
            <person name="Wojciechowski M.F."/>
        </authorList>
    </citation>
    <scope>NUCLEOTIDE SEQUENCE</scope>
    <source>
        <strain evidence="2">SGP5-SGP5p</strain>
        <tissue evidence="2">Aerial part</tissue>
    </source>
</reference>
<feature type="compositionally biased region" description="Basic residues" evidence="1">
    <location>
        <begin position="141"/>
        <end position="151"/>
    </location>
</feature>
<sequence length="151" mass="16808">MGAELEDGGYGRVTYVRGSRKCIVLKEGTWMEEVRRMVTQITGNDLSEQKLWYSLKYNWGIAMAVKGNADVRMFLKGNHEHGYFYMGDNDGPKSRAQKIGASREGKTRSEEGGSAHSSSESSGDNEVTTSSSEHLKGEMHSKKRHDASRAK</sequence>
<organism evidence="2 3">
    <name type="scientific">Carnegiea gigantea</name>
    <dbReference type="NCBI Taxonomy" id="171969"/>
    <lineage>
        <taxon>Eukaryota</taxon>
        <taxon>Viridiplantae</taxon>
        <taxon>Streptophyta</taxon>
        <taxon>Embryophyta</taxon>
        <taxon>Tracheophyta</taxon>
        <taxon>Spermatophyta</taxon>
        <taxon>Magnoliopsida</taxon>
        <taxon>eudicotyledons</taxon>
        <taxon>Gunneridae</taxon>
        <taxon>Pentapetalae</taxon>
        <taxon>Caryophyllales</taxon>
        <taxon>Cactineae</taxon>
        <taxon>Cactaceae</taxon>
        <taxon>Cactoideae</taxon>
        <taxon>Echinocereeae</taxon>
        <taxon>Carnegiea</taxon>
    </lineage>
</organism>
<feature type="region of interest" description="Disordered" evidence="1">
    <location>
        <begin position="85"/>
        <end position="151"/>
    </location>
</feature>
<name>A0A9Q1KLP2_9CARY</name>
<evidence type="ECO:0000256" key="1">
    <source>
        <dbReference type="SAM" id="MobiDB-lite"/>
    </source>
</evidence>